<reference evidence="2" key="1">
    <citation type="submission" date="2020-08" db="EMBL/GenBank/DDBJ databases">
        <title>Multicomponent nature underlies the extraordinary mechanical properties of spider dragline silk.</title>
        <authorList>
            <person name="Kono N."/>
            <person name="Nakamura H."/>
            <person name="Mori M."/>
            <person name="Yoshida Y."/>
            <person name="Ohtoshi R."/>
            <person name="Malay A.D."/>
            <person name="Moran D.A.P."/>
            <person name="Tomita M."/>
            <person name="Numata K."/>
            <person name="Arakawa K."/>
        </authorList>
    </citation>
    <scope>NUCLEOTIDE SEQUENCE</scope>
</reference>
<dbReference type="AlphaFoldDB" id="A0A8X6V2P7"/>
<dbReference type="GO" id="GO:0005773">
    <property type="term" value="C:vacuole"/>
    <property type="evidence" value="ECO:0007669"/>
    <property type="project" value="GOC"/>
</dbReference>
<dbReference type="Gene3D" id="3.40.50.1460">
    <property type="match status" value="1"/>
</dbReference>
<evidence type="ECO:0000313" key="2">
    <source>
        <dbReference type="EMBL" id="GFX90974.1"/>
    </source>
</evidence>
<dbReference type="GO" id="GO:0004197">
    <property type="term" value="F:cysteine-type endopeptidase activity"/>
    <property type="evidence" value="ECO:0007669"/>
    <property type="project" value="TreeGrafter"/>
</dbReference>
<dbReference type="GO" id="GO:0006624">
    <property type="term" value="P:vacuolar protein processing"/>
    <property type="evidence" value="ECO:0007669"/>
    <property type="project" value="TreeGrafter"/>
</dbReference>
<organism evidence="2 3">
    <name type="scientific">Trichonephila clavipes</name>
    <name type="common">Golden silk orbweaver</name>
    <name type="synonym">Nephila clavipes</name>
    <dbReference type="NCBI Taxonomy" id="2585209"/>
    <lineage>
        <taxon>Eukaryota</taxon>
        <taxon>Metazoa</taxon>
        <taxon>Ecdysozoa</taxon>
        <taxon>Arthropoda</taxon>
        <taxon>Chelicerata</taxon>
        <taxon>Arachnida</taxon>
        <taxon>Araneae</taxon>
        <taxon>Araneomorphae</taxon>
        <taxon>Entelegynae</taxon>
        <taxon>Araneoidea</taxon>
        <taxon>Nephilidae</taxon>
        <taxon>Trichonephila</taxon>
    </lineage>
</organism>
<protein>
    <submittedName>
        <fullName evidence="2">Legumain</fullName>
    </submittedName>
</protein>
<dbReference type="Pfam" id="PF01650">
    <property type="entry name" value="Peptidase_C13"/>
    <property type="match status" value="1"/>
</dbReference>
<proteinExistence type="inferred from homology"/>
<sequence length="119" mass="13077">MIIVLMTEDIANNGENLTLGIVINHPNGNDVYKDVPKDYIGEDGTPKNIMAVLKGNEKILAGVGSGKVRQSGRSDHVFVYFADHGAQGLIAFPEDQLSAMDLNRTINYTRMKPTCTKKR</sequence>
<gene>
    <name evidence="2" type="primary">Lgmn</name>
    <name evidence="2" type="ORF">TNCV_3168051</name>
</gene>
<dbReference type="PANTHER" id="PTHR12000:SF42">
    <property type="entry name" value="LEGUMAIN"/>
    <property type="match status" value="1"/>
</dbReference>
<evidence type="ECO:0000313" key="3">
    <source>
        <dbReference type="Proteomes" id="UP000887159"/>
    </source>
</evidence>
<name>A0A8X6V2P7_TRICX</name>
<keyword evidence="3" id="KW-1185">Reference proteome</keyword>
<dbReference type="PRINTS" id="PR00776">
    <property type="entry name" value="HEMOGLOBNASE"/>
</dbReference>
<comment type="similarity">
    <text evidence="1">Belongs to the peptidase C13 family.</text>
</comment>
<dbReference type="PANTHER" id="PTHR12000">
    <property type="entry name" value="HEMOGLOBINASE FAMILY MEMBER"/>
    <property type="match status" value="1"/>
</dbReference>
<dbReference type="EMBL" id="BMAU01021105">
    <property type="protein sequence ID" value="GFX90974.1"/>
    <property type="molecule type" value="Genomic_DNA"/>
</dbReference>
<comment type="caution">
    <text evidence="2">The sequence shown here is derived from an EMBL/GenBank/DDBJ whole genome shotgun (WGS) entry which is preliminary data.</text>
</comment>
<dbReference type="GO" id="GO:0051603">
    <property type="term" value="P:proteolysis involved in protein catabolic process"/>
    <property type="evidence" value="ECO:0007669"/>
    <property type="project" value="TreeGrafter"/>
</dbReference>
<dbReference type="InterPro" id="IPR001096">
    <property type="entry name" value="Peptidase_C13"/>
</dbReference>
<dbReference type="Proteomes" id="UP000887159">
    <property type="component" value="Unassembled WGS sequence"/>
</dbReference>
<evidence type="ECO:0000256" key="1">
    <source>
        <dbReference type="ARBA" id="ARBA00009941"/>
    </source>
</evidence>
<accession>A0A8X6V2P7</accession>